<name>A0A081KAY6_9GAMM</name>
<dbReference type="EMBL" id="JOJP01000001">
    <property type="protein sequence ID" value="KEI71312.1"/>
    <property type="molecule type" value="Genomic_DNA"/>
</dbReference>
<dbReference type="STRING" id="305900.GV64_11695"/>
<accession>A0A081KAY6</accession>
<protein>
    <submittedName>
        <fullName evidence="1">Uncharacterized protein</fullName>
    </submittedName>
</protein>
<proteinExistence type="predicted"/>
<dbReference type="Proteomes" id="UP000027997">
    <property type="component" value="Unassembled WGS sequence"/>
</dbReference>
<keyword evidence="2" id="KW-1185">Reference proteome</keyword>
<reference evidence="1 2" key="1">
    <citation type="submission" date="2014-06" db="EMBL/GenBank/DDBJ databases">
        <title>Whole Genome Sequences of Three Symbiotic Endozoicomonas Bacteria.</title>
        <authorList>
            <person name="Neave M.J."/>
            <person name="Apprill A."/>
            <person name="Voolstra C.R."/>
        </authorList>
    </citation>
    <scope>NUCLEOTIDE SEQUENCE [LARGE SCALE GENOMIC DNA]</scope>
    <source>
        <strain evidence="1 2">DSM 22380</strain>
    </source>
</reference>
<organism evidence="1 2">
    <name type="scientific">Endozoicomonas elysicola</name>
    <dbReference type="NCBI Taxonomy" id="305900"/>
    <lineage>
        <taxon>Bacteria</taxon>
        <taxon>Pseudomonadati</taxon>
        <taxon>Pseudomonadota</taxon>
        <taxon>Gammaproteobacteria</taxon>
        <taxon>Oceanospirillales</taxon>
        <taxon>Endozoicomonadaceae</taxon>
        <taxon>Endozoicomonas</taxon>
    </lineage>
</organism>
<sequence length="68" mass="8058">MACRACQLFQYENRNPVYFLLRIHCISLKFIYACCFFIGCDEPFFNNGFLLHHGRVRVNQGQKKRAPN</sequence>
<comment type="caution">
    <text evidence="1">The sequence shown here is derived from an EMBL/GenBank/DDBJ whole genome shotgun (WGS) entry which is preliminary data.</text>
</comment>
<gene>
    <name evidence="1" type="ORF">GV64_11695</name>
</gene>
<dbReference type="AlphaFoldDB" id="A0A081KAY6"/>
<evidence type="ECO:0000313" key="1">
    <source>
        <dbReference type="EMBL" id="KEI71312.1"/>
    </source>
</evidence>
<evidence type="ECO:0000313" key="2">
    <source>
        <dbReference type="Proteomes" id="UP000027997"/>
    </source>
</evidence>